<proteinExistence type="predicted"/>
<comment type="caution">
    <text evidence="1">The sequence shown here is derived from an EMBL/GenBank/DDBJ whole genome shotgun (WGS) entry which is preliminary data.</text>
</comment>
<sequence length="140" mass="15658">MNRKSMKNYQPTKRRFIQFIGSPLEDVVTKNGNGQQWRDTIEAVCNSIKKVDRKIVFANIMGANAHRSSTDKDDTQEVISVSLLTKSGISVCAIHLHLDGTWKLFTRSRGIKARHAAKIESANLPGHISTKDTPYGCFNV</sequence>
<organism evidence="1 2">
    <name type="scientific">Penicillium nordicum</name>
    <dbReference type="NCBI Taxonomy" id="229535"/>
    <lineage>
        <taxon>Eukaryota</taxon>
        <taxon>Fungi</taxon>
        <taxon>Dikarya</taxon>
        <taxon>Ascomycota</taxon>
        <taxon>Pezizomycotina</taxon>
        <taxon>Eurotiomycetes</taxon>
        <taxon>Eurotiomycetidae</taxon>
        <taxon>Eurotiales</taxon>
        <taxon>Aspergillaceae</taxon>
        <taxon>Penicillium</taxon>
    </lineage>
</organism>
<protein>
    <submittedName>
        <fullName evidence="1">Uncharacterized protein</fullName>
    </submittedName>
</protein>
<evidence type="ECO:0000313" key="2">
    <source>
        <dbReference type="Proteomes" id="UP000037696"/>
    </source>
</evidence>
<gene>
    <name evidence="1" type="ORF">ACN38_g1764</name>
</gene>
<dbReference type="AlphaFoldDB" id="A0A0M8PF08"/>
<dbReference type="EMBL" id="LHQQ01000018">
    <property type="protein sequence ID" value="KOS47304.1"/>
    <property type="molecule type" value="Genomic_DNA"/>
</dbReference>
<accession>A0A0M8PF08</accession>
<dbReference type="OrthoDB" id="3531694at2759"/>
<reference evidence="1 2" key="1">
    <citation type="submission" date="2015-08" db="EMBL/GenBank/DDBJ databases">
        <title>Genome sequencing of Penicillium nordicum.</title>
        <authorList>
            <person name="Nguyen H.D."/>
            <person name="Seifert K.A."/>
        </authorList>
    </citation>
    <scope>NUCLEOTIDE SEQUENCE [LARGE SCALE GENOMIC DNA]</scope>
    <source>
        <strain evidence="1 2">DAOMC 185683</strain>
    </source>
</reference>
<keyword evidence="2" id="KW-1185">Reference proteome</keyword>
<name>A0A0M8PF08_9EURO</name>
<dbReference type="Proteomes" id="UP000037696">
    <property type="component" value="Unassembled WGS sequence"/>
</dbReference>
<evidence type="ECO:0000313" key="1">
    <source>
        <dbReference type="EMBL" id="KOS47304.1"/>
    </source>
</evidence>